<reference evidence="7 8" key="1">
    <citation type="submission" date="2018-12" db="EMBL/GenBank/DDBJ databases">
        <authorList>
            <consortium name="Pathogen Informatics"/>
        </authorList>
    </citation>
    <scope>NUCLEOTIDE SEQUENCE [LARGE SCALE GENOMIC DNA]</scope>
    <source>
        <strain evidence="7 8">NCTC10296</strain>
    </source>
</reference>
<keyword evidence="5 7" id="KW-0560">Oxidoreductase</keyword>
<dbReference type="GO" id="GO:0016702">
    <property type="term" value="F:oxidoreductase activity, acting on single donors with incorporation of molecular oxygen, incorporation of two atoms of oxygen"/>
    <property type="evidence" value="ECO:0007669"/>
    <property type="project" value="UniProtKB-ARBA"/>
</dbReference>
<dbReference type="PANTHER" id="PTHR30096:SF0">
    <property type="entry name" value="4,5-DOPA DIOXYGENASE EXTRADIOL-LIKE PROTEIN"/>
    <property type="match status" value="1"/>
</dbReference>
<dbReference type="Pfam" id="PF02900">
    <property type="entry name" value="LigB"/>
    <property type="match status" value="1"/>
</dbReference>
<dbReference type="OrthoDB" id="9790889at2"/>
<dbReference type="KEGG" id="nci:NCTC10296_00701"/>
<accession>A0A1X3CWM1</accession>
<keyword evidence="7" id="KW-0223">Dioxygenase</keyword>
<dbReference type="STRING" id="493.BWD07_09355"/>
<dbReference type="Gene3D" id="3.40.830.10">
    <property type="entry name" value="LigB-like"/>
    <property type="match status" value="1"/>
</dbReference>
<dbReference type="SUPFAM" id="SSF53213">
    <property type="entry name" value="LigB-like"/>
    <property type="match status" value="1"/>
</dbReference>
<evidence type="ECO:0000313" key="7">
    <source>
        <dbReference type="EMBL" id="VEF00132.1"/>
    </source>
</evidence>
<dbReference type="EC" id="1.13.-.-" evidence="7"/>
<evidence type="ECO:0000256" key="2">
    <source>
        <dbReference type="ARBA" id="ARBA00007581"/>
    </source>
</evidence>
<evidence type="ECO:0000313" key="8">
    <source>
        <dbReference type="Proteomes" id="UP000279284"/>
    </source>
</evidence>
<dbReference type="RefSeq" id="WP_085417162.1">
    <property type="nucleotide sequence ID" value="NZ_CAUJPY010000031.1"/>
</dbReference>
<keyword evidence="8" id="KW-1185">Reference proteome</keyword>
<dbReference type="InterPro" id="IPR014436">
    <property type="entry name" value="Extradiol_dOase_DODA"/>
</dbReference>
<dbReference type="NCBIfam" id="NF007914">
    <property type="entry name" value="PRK10628.1"/>
    <property type="match status" value="1"/>
</dbReference>
<sequence length="266" mass="29681">MTLPALFIGHGSPLNAVEDTAYRNSWLDLGEELRDIYDDEIENILCISSNWITDGTAVTAMDEPPTIRDFSGFPPVLDNISYPAPGNPELAAQIQQLLAPEPVTADLSWGLDHAAWMVLRNLFPDADIPVVQLSLNRNFNARQHYEMAQKLAVLRKQGVLIVGSGNIIHNLGLLDLRHANTPGPGHTWAELAHQLTLKWLKNNNLNSLLDDGHYPQPIRMSMPSPEHFWPLLYVLGVRKGKEYMEIFNDEIVGKSVSMTSLIIGMD</sequence>
<keyword evidence="4" id="KW-0862">Zinc</keyword>
<comment type="cofactor">
    <cofactor evidence="1">
        <name>Zn(2+)</name>
        <dbReference type="ChEBI" id="CHEBI:29105"/>
    </cofactor>
</comment>
<dbReference type="InterPro" id="IPR004183">
    <property type="entry name" value="Xdiol_dOase_suB"/>
</dbReference>
<dbReference type="GO" id="GO:0008198">
    <property type="term" value="F:ferrous iron binding"/>
    <property type="evidence" value="ECO:0007669"/>
    <property type="project" value="InterPro"/>
</dbReference>
<dbReference type="GO" id="GO:0008270">
    <property type="term" value="F:zinc ion binding"/>
    <property type="evidence" value="ECO:0007669"/>
    <property type="project" value="InterPro"/>
</dbReference>
<evidence type="ECO:0000256" key="5">
    <source>
        <dbReference type="ARBA" id="ARBA00023002"/>
    </source>
</evidence>
<evidence type="ECO:0000256" key="3">
    <source>
        <dbReference type="ARBA" id="ARBA00022723"/>
    </source>
</evidence>
<dbReference type="EMBL" id="LR134313">
    <property type="protein sequence ID" value="VEF00132.1"/>
    <property type="molecule type" value="Genomic_DNA"/>
</dbReference>
<dbReference type="CDD" id="cd07363">
    <property type="entry name" value="45_DOPA_Dioxygenase"/>
    <property type="match status" value="1"/>
</dbReference>
<dbReference type="PANTHER" id="PTHR30096">
    <property type="entry name" value="4,5-DOPA DIOXYGENASE EXTRADIOL-LIKE PROTEIN"/>
    <property type="match status" value="1"/>
</dbReference>
<evidence type="ECO:0000259" key="6">
    <source>
        <dbReference type="Pfam" id="PF02900"/>
    </source>
</evidence>
<dbReference type="Proteomes" id="UP000279284">
    <property type="component" value="Chromosome"/>
</dbReference>
<comment type="similarity">
    <text evidence="2">Belongs to the DODA-type extradiol aromatic ring-opening dioxygenase family.</text>
</comment>
<proteinExistence type="inferred from homology"/>
<organism evidence="7 8">
    <name type="scientific">Neisseria canis</name>
    <dbReference type="NCBI Taxonomy" id="493"/>
    <lineage>
        <taxon>Bacteria</taxon>
        <taxon>Pseudomonadati</taxon>
        <taxon>Pseudomonadota</taxon>
        <taxon>Betaproteobacteria</taxon>
        <taxon>Neisseriales</taxon>
        <taxon>Neisseriaceae</taxon>
        <taxon>Neisseria</taxon>
    </lineage>
</organism>
<dbReference type="PIRSF" id="PIRSF006157">
    <property type="entry name" value="Doxgns_DODA"/>
    <property type="match status" value="1"/>
</dbReference>
<evidence type="ECO:0000256" key="1">
    <source>
        <dbReference type="ARBA" id="ARBA00001947"/>
    </source>
</evidence>
<gene>
    <name evidence="7" type="primary">ygiD_1</name>
    <name evidence="7" type="ORF">NCTC10296_00701</name>
</gene>
<protein>
    <submittedName>
        <fullName evidence="7">Extradiol ring-cleavage dioxygenase, class III enzyme, subunit</fullName>
        <ecNumber evidence="7">1.13.-.-</ecNumber>
    </submittedName>
</protein>
<keyword evidence="3" id="KW-0479">Metal-binding</keyword>
<name>A0A1X3CWM1_9NEIS</name>
<evidence type="ECO:0000256" key="4">
    <source>
        <dbReference type="ARBA" id="ARBA00022833"/>
    </source>
</evidence>
<feature type="domain" description="Extradiol ring-cleavage dioxygenase class III enzyme subunit B" evidence="6">
    <location>
        <begin position="5"/>
        <end position="241"/>
    </location>
</feature>
<dbReference type="AlphaFoldDB" id="A0A1X3CWM1"/>